<name>A0A542BHE1_SERFO</name>
<feature type="region of interest" description="Disordered" evidence="1">
    <location>
        <begin position="15"/>
        <end position="44"/>
    </location>
</feature>
<protein>
    <submittedName>
        <fullName evidence="2">Uncharacterized protein</fullName>
    </submittedName>
</protein>
<reference evidence="2" key="2">
    <citation type="submission" date="2019-08" db="EMBL/GenBank/DDBJ databases">
        <title>Investigation of anaerobic lignin degradation for improved lignocellulosic biofuels.</title>
        <authorList>
            <person name="Deangelis K.PhD."/>
        </authorList>
    </citation>
    <scope>NUCLEOTIDE SEQUENCE [LARGE SCALE GENOMIC DNA]</scope>
    <source>
        <strain evidence="2">128R</strain>
    </source>
</reference>
<sequence length="72" mass="8184">MRKHLSSTNLIQLMERQKGVGSEDIQTTDSHPTLLPNEPTGTYATNRHTRRMLRKKFGIEAKKMCDVEGGDK</sequence>
<proteinExistence type="predicted"/>
<dbReference type="EMBL" id="VISQ01000001">
    <property type="protein sequence ID" value="TVZ69527.1"/>
    <property type="molecule type" value="Genomic_DNA"/>
</dbReference>
<organism evidence="2">
    <name type="scientific">Serratia fonticola</name>
    <dbReference type="NCBI Taxonomy" id="47917"/>
    <lineage>
        <taxon>Bacteria</taxon>
        <taxon>Pseudomonadati</taxon>
        <taxon>Pseudomonadota</taxon>
        <taxon>Gammaproteobacteria</taxon>
        <taxon>Enterobacterales</taxon>
        <taxon>Yersiniaceae</taxon>
        <taxon>Serratia</taxon>
    </lineage>
</organism>
<reference evidence="2" key="1">
    <citation type="submission" date="2019-06" db="EMBL/GenBank/DDBJ databases">
        <authorList>
            <person name="Deangelis K."/>
            <person name="Huntemann M."/>
            <person name="Clum A."/>
            <person name="Pillay M."/>
            <person name="Palaniappan K."/>
            <person name="Varghese N."/>
            <person name="Mikhailova N."/>
            <person name="Stamatis D."/>
            <person name="Reddy T."/>
            <person name="Daum C."/>
            <person name="Shapiro N."/>
            <person name="Ivanova N."/>
            <person name="Kyrpides N."/>
            <person name="Woyke T."/>
        </authorList>
    </citation>
    <scope>NUCLEOTIDE SEQUENCE [LARGE SCALE GENOMIC DNA]</scope>
    <source>
        <strain evidence="2">128R</strain>
    </source>
</reference>
<dbReference type="AlphaFoldDB" id="A0A542BHE1"/>
<dbReference type="OrthoDB" id="6638424at2"/>
<evidence type="ECO:0000256" key="1">
    <source>
        <dbReference type="SAM" id="MobiDB-lite"/>
    </source>
</evidence>
<evidence type="ECO:0000313" key="2">
    <source>
        <dbReference type="EMBL" id="TVZ69527.1"/>
    </source>
</evidence>
<accession>A0A542BHE1</accession>
<gene>
    <name evidence="2" type="ORF">FHU10_2046</name>
</gene>
<comment type="caution">
    <text evidence="2">The sequence shown here is derived from an EMBL/GenBank/DDBJ whole genome shotgun (WGS) entry which is preliminary data.</text>
</comment>